<dbReference type="PANTHER" id="PTHR48111">
    <property type="entry name" value="REGULATOR OF RPOS"/>
    <property type="match status" value="1"/>
</dbReference>
<dbReference type="GeneID" id="78507686"/>
<organism evidence="10 11">
    <name type="scientific">Megamonas hypermegale</name>
    <dbReference type="NCBI Taxonomy" id="158847"/>
    <lineage>
        <taxon>Bacteria</taxon>
        <taxon>Bacillati</taxon>
        <taxon>Bacillota</taxon>
        <taxon>Negativicutes</taxon>
        <taxon>Selenomonadales</taxon>
        <taxon>Selenomonadaceae</taxon>
        <taxon>Megamonas</taxon>
    </lineage>
</organism>
<dbReference type="Pfam" id="PF00486">
    <property type="entry name" value="Trans_reg_C"/>
    <property type="match status" value="1"/>
</dbReference>
<keyword evidence="4 7" id="KW-0238">DNA-binding</keyword>
<dbReference type="AlphaFoldDB" id="A0A239U0E7"/>
<feature type="modified residue" description="4-aspartylphosphate" evidence="6">
    <location>
        <position position="52"/>
    </location>
</feature>
<dbReference type="Pfam" id="PF00072">
    <property type="entry name" value="Response_reg"/>
    <property type="match status" value="1"/>
</dbReference>
<dbReference type="SMART" id="SM00862">
    <property type="entry name" value="Trans_reg_C"/>
    <property type="match status" value="1"/>
</dbReference>
<accession>A0A239U0E7</accession>
<keyword evidence="1 6" id="KW-0597">Phosphoprotein</keyword>
<evidence type="ECO:0000256" key="3">
    <source>
        <dbReference type="ARBA" id="ARBA00023015"/>
    </source>
</evidence>
<dbReference type="CDD" id="cd00383">
    <property type="entry name" value="trans_reg_C"/>
    <property type="match status" value="1"/>
</dbReference>
<evidence type="ECO:0000256" key="7">
    <source>
        <dbReference type="PROSITE-ProRule" id="PRU01091"/>
    </source>
</evidence>
<dbReference type="Gene3D" id="6.10.250.690">
    <property type="match status" value="1"/>
</dbReference>
<dbReference type="InterPro" id="IPR011006">
    <property type="entry name" value="CheY-like_superfamily"/>
</dbReference>
<feature type="domain" description="Response regulatory" evidence="8">
    <location>
        <begin position="3"/>
        <end position="119"/>
    </location>
</feature>
<dbReference type="EMBL" id="LT906446">
    <property type="protein sequence ID" value="SNV02878.1"/>
    <property type="molecule type" value="Genomic_DNA"/>
</dbReference>
<dbReference type="InterPro" id="IPR039420">
    <property type="entry name" value="WalR-like"/>
</dbReference>
<dbReference type="GO" id="GO:0006355">
    <property type="term" value="P:regulation of DNA-templated transcription"/>
    <property type="evidence" value="ECO:0007669"/>
    <property type="project" value="InterPro"/>
</dbReference>
<protein>
    <submittedName>
        <fullName evidence="10">Sensory transduction protein regX3</fullName>
    </submittedName>
</protein>
<proteinExistence type="predicted"/>
<dbReference type="GO" id="GO:0000976">
    <property type="term" value="F:transcription cis-regulatory region binding"/>
    <property type="evidence" value="ECO:0007669"/>
    <property type="project" value="TreeGrafter"/>
</dbReference>
<evidence type="ECO:0000313" key="10">
    <source>
        <dbReference type="EMBL" id="SNV02878.1"/>
    </source>
</evidence>
<keyword evidence="11" id="KW-1185">Reference proteome</keyword>
<evidence type="ECO:0000256" key="4">
    <source>
        <dbReference type="ARBA" id="ARBA00023125"/>
    </source>
</evidence>
<keyword evidence="5" id="KW-0804">Transcription</keyword>
<evidence type="ECO:0000313" key="11">
    <source>
        <dbReference type="Proteomes" id="UP000215383"/>
    </source>
</evidence>
<keyword evidence="3" id="KW-0805">Transcription regulation</keyword>
<dbReference type="GO" id="GO:0000156">
    <property type="term" value="F:phosphorelay response regulator activity"/>
    <property type="evidence" value="ECO:0007669"/>
    <property type="project" value="TreeGrafter"/>
</dbReference>
<evidence type="ECO:0000256" key="6">
    <source>
        <dbReference type="PROSITE-ProRule" id="PRU00169"/>
    </source>
</evidence>
<dbReference type="InterPro" id="IPR016032">
    <property type="entry name" value="Sig_transdc_resp-reg_C-effctor"/>
</dbReference>
<name>A0A239U0E7_9FIRM</name>
<dbReference type="GO" id="GO:0032993">
    <property type="term" value="C:protein-DNA complex"/>
    <property type="evidence" value="ECO:0007669"/>
    <property type="project" value="TreeGrafter"/>
</dbReference>
<dbReference type="GO" id="GO:0005829">
    <property type="term" value="C:cytosol"/>
    <property type="evidence" value="ECO:0007669"/>
    <property type="project" value="TreeGrafter"/>
</dbReference>
<gene>
    <name evidence="10" type="primary">regX3</name>
    <name evidence="10" type="ORF">SAMEA4364220_01693</name>
</gene>
<dbReference type="eggNOG" id="COG0745">
    <property type="taxonomic scope" value="Bacteria"/>
</dbReference>
<evidence type="ECO:0000259" key="9">
    <source>
        <dbReference type="PROSITE" id="PS51755"/>
    </source>
</evidence>
<dbReference type="Gene3D" id="1.10.10.10">
    <property type="entry name" value="Winged helix-like DNA-binding domain superfamily/Winged helix DNA-binding domain"/>
    <property type="match status" value="1"/>
</dbReference>
<dbReference type="Proteomes" id="UP000215383">
    <property type="component" value="Chromosome 1"/>
</dbReference>
<evidence type="ECO:0000259" key="8">
    <source>
        <dbReference type="PROSITE" id="PS50110"/>
    </source>
</evidence>
<reference evidence="10 11" key="1">
    <citation type="submission" date="2017-06" db="EMBL/GenBank/DDBJ databases">
        <authorList>
            <consortium name="Pathogen Informatics"/>
        </authorList>
    </citation>
    <scope>NUCLEOTIDE SEQUENCE [LARGE SCALE GENOMIC DNA]</scope>
    <source>
        <strain evidence="10 11">NCTC10570</strain>
    </source>
</reference>
<dbReference type="InterPro" id="IPR001789">
    <property type="entry name" value="Sig_transdc_resp-reg_receiver"/>
</dbReference>
<dbReference type="InterPro" id="IPR036388">
    <property type="entry name" value="WH-like_DNA-bd_sf"/>
</dbReference>
<feature type="domain" description="OmpR/PhoB-type" evidence="9">
    <location>
        <begin position="133"/>
        <end position="231"/>
    </location>
</feature>
<dbReference type="Gene3D" id="3.40.50.2300">
    <property type="match status" value="1"/>
</dbReference>
<dbReference type="RefSeq" id="WP_027890189.1">
    <property type="nucleotide sequence ID" value="NZ_CALXYH010000016.1"/>
</dbReference>
<dbReference type="InterPro" id="IPR001867">
    <property type="entry name" value="OmpR/PhoB-type_DNA-bd"/>
</dbReference>
<dbReference type="SUPFAM" id="SSF46894">
    <property type="entry name" value="C-terminal effector domain of the bipartite response regulators"/>
    <property type="match status" value="1"/>
</dbReference>
<dbReference type="PROSITE" id="PS50110">
    <property type="entry name" value="RESPONSE_REGULATORY"/>
    <property type="match status" value="1"/>
</dbReference>
<evidence type="ECO:0000256" key="1">
    <source>
        <dbReference type="ARBA" id="ARBA00022553"/>
    </source>
</evidence>
<dbReference type="PROSITE" id="PS51755">
    <property type="entry name" value="OMPR_PHOB"/>
    <property type="match status" value="1"/>
</dbReference>
<evidence type="ECO:0000256" key="5">
    <source>
        <dbReference type="ARBA" id="ARBA00023163"/>
    </source>
</evidence>
<dbReference type="SUPFAM" id="SSF52172">
    <property type="entry name" value="CheY-like"/>
    <property type="match status" value="1"/>
</dbReference>
<feature type="DNA-binding region" description="OmpR/PhoB-type" evidence="7">
    <location>
        <begin position="133"/>
        <end position="231"/>
    </location>
</feature>
<keyword evidence="2" id="KW-0902">Two-component regulatory system</keyword>
<evidence type="ECO:0000256" key="2">
    <source>
        <dbReference type="ARBA" id="ARBA00023012"/>
    </source>
</evidence>
<sequence>MKKIYCVEDDESVRELVIYALQSSGFEAHGFINSEDFFPAIKESLPDLVLLDIMLPGISGIDILNELRKMPQTEHLPVIMLTARGSEYDKITGLDSGADDYVTKPFGVMELIARIKAVLRRSNKITTTSVSDNNDLVAGNGLLKLNYDFHKVYVNNDEVVLTLKEFELLYYLLKNKNIVISRDKIMDEVWDYNYAAETRTVDVHIKTLRHKLGPASKLIETIRGVGYKIVD</sequence>
<dbReference type="FunFam" id="1.10.10.10:FF:000018">
    <property type="entry name" value="DNA-binding response regulator ResD"/>
    <property type="match status" value="1"/>
</dbReference>
<dbReference type="PANTHER" id="PTHR48111:SF73">
    <property type="entry name" value="ALKALINE PHOSPHATASE SYNTHESIS TRANSCRIPTIONAL REGULATORY PROTEIN PHOP"/>
    <property type="match status" value="1"/>
</dbReference>
<dbReference type="SMART" id="SM00448">
    <property type="entry name" value="REC"/>
    <property type="match status" value="1"/>
</dbReference>